<proteinExistence type="inferred from homology"/>
<dbReference type="CDD" id="cd08414">
    <property type="entry name" value="PBP2_LTTR_aromatics_like"/>
    <property type="match status" value="1"/>
</dbReference>
<feature type="domain" description="HTH lysR-type" evidence="5">
    <location>
        <begin position="10"/>
        <end position="65"/>
    </location>
</feature>
<evidence type="ECO:0000256" key="3">
    <source>
        <dbReference type="ARBA" id="ARBA00023125"/>
    </source>
</evidence>
<name>A0AAQ1JWA8_9BURK</name>
<dbReference type="AlphaFoldDB" id="A0AAQ1JWA8"/>
<dbReference type="PANTHER" id="PTHR30346">
    <property type="entry name" value="TRANSCRIPTIONAL DUAL REGULATOR HCAR-RELATED"/>
    <property type="match status" value="1"/>
</dbReference>
<dbReference type="SUPFAM" id="SSF53850">
    <property type="entry name" value="Periplasmic binding protein-like II"/>
    <property type="match status" value="1"/>
</dbReference>
<keyword evidence="3 6" id="KW-0238">DNA-binding</keyword>
<dbReference type="Pfam" id="PF03466">
    <property type="entry name" value="LysR_substrate"/>
    <property type="match status" value="1"/>
</dbReference>
<dbReference type="Gene3D" id="3.40.190.10">
    <property type="entry name" value="Periplasmic binding protein-like II"/>
    <property type="match status" value="2"/>
</dbReference>
<dbReference type="FunFam" id="1.10.10.10:FF:000001">
    <property type="entry name" value="LysR family transcriptional regulator"/>
    <property type="match status" value="1"/>
</dbReference>
<dbReference type="InterPro" id="IPR036388">
    <property type="entry name" value="WH-like_DNA-bd_sf"/>
</dbReference>
<dbReference type="GO" id="GO:0003677">
    <property type="term" value="F:DNA binding"/>
    <property type="evidence" value="ECO:0007669"/>
    <property type="project" value="UniProtKB-KW"/>
</dbReference>
<comment type="similarity">
    <text evidence="1">Belongs to the LysR transcriptional regulatory family.</text>
</comment>
<dbReference type="Proteomes" id="UP000183529">
    <property type="component" value="Unassembled WGS sequence"/>
</dbReference>
<dbReference type="InterPro" id="IPR005119">
    <property type="entry name" value="LysR_subst-bd"/>
</dbReference>
<evidence type="ECO:0000313" key="7">
    <source>
        <dbReference type="Proteomes" id="UP000183529"/>
    </source>
</evidence>
<dbReference type="RefSeq" id="WP_074985741.1">
    <property type="nucleotide sequence ID" value="NZ_CADFGN010000012.1"/>
</dbReference>
<evidence type="ECO:0000259" key="5">
    <source>
        <dbReference type="PROSITE" id="PS50931"/>
    </source>
</evidence>
<dbReference type="GO" id="GO:0003700">
    <property type="term" value="F:DNA-binding transcription factor activity"/>
    <property type="evidence" value="ECO:0007669"/>
    <property type="project" value="InterPro"/>
</dbReference>
<organism evidence="6 7">
    <name type="scientific">Paraburkholderia tropica</name>
    <dbReference type="NCBI Taxonomy" id="92647"/>
    <lineage>
        <taxon>Bacteria</taxon>
        <taxon>Pseudomonadati</taxon>
        <taxon>Pseudomonadota</taxon>
        <taxon>Betaproteobacteria</taxon>
        <taxon>Burkholderiales</taxon>
        <taxon>Burkholderiaceae</taxon>
        <taxon>Paraburkholderia</taxon>
    </lineage>
</organism>
<protein>
    <submittedName>
        <fullName evidence="6">DNA-binding transcriptional regulator, LysR family</fullName>
    </submittedName>
</protein>
<dbReference type="PROSITE" id="PS50931">
    <property type="entry name" value="HTH_LYSR"/>
    <property type="match status" value="1"/>
</dbReference>
<evidence type="ECO:0000313" key="6">
    <source>
        <dbReference type="EMBL" id="SEK05185.1"/>
    </source>
</evidence>
<dbReference type="GO" id="GO:0032993">
    <property type="term" value="C:protein-DNA complex"/>
    <property type="evidence" value="ECO:0007669"/>
    <property type="project" value="TreeGrafter"/>
</dbReference>
<gene>
    <name evidence="6" type="ORF">SAMN05216550_114174</name>
</gene>
<dbReference type="InterPro" id="IPR036390">
    <property type="entry name" value="WH_DNA-bd_sf"/>
</dbReference>
<dbReference type="Gene3D" id="1.10.10.10">
    <property type="entry name" value="Winged helix-like DNA-binding domain superfamily/Winged helix DNA-binding domain"/>
    <property type="match status" value="1"/>
</dbReference>
<dbReference type="Pfam" id="PF00126">
    <property type="entry name" value="HTH_1"/>
    <property type="match status" value="1"/>
</dbReference>
<reference evidence="6 7" key="1">
    <citation type="submission" date="2016-10" db="EMBL/GenBank/DDBJ databases">
        <authorList>
            <person name="Varghese N."/>
            <person name="Submissions S."/>
        </authorList>
    </citation>
    <scope>NUCLEOTIDE SEQUENCE [LARGE SCALE GENOMIC DNA]</scope>
    <source>
        <strain evidence="6 7">LMG 22274</strain>
    </source>
</reference>
<dbReference type="SUPFAM" id="SSF46785">
    <property type="entry name" value="Winged helix' DNA-binding domain"/>
    <property type="match status" value="1"/>
</dbReference>
<dbReference type="PRINTS" id="PR00039">
    <property type="entry name" value="HTHLYSR"/>
</dbReference>
<dbReference type="InterPro" id="IPR000847">
    <property type="entry name" value="LysR_HTH_N"/>
</dbReference>
<evidence type="ECO:0000256" key="1">
    <source>
        <dbReference type="ARBA" id="ARBA00009437"/>
    </source>
</evidence>
<sequence length="307" mass="33030">MDSLLTSASLRRLQVFLAVCETLHMARAAEQLGVAQPALSQQIKGLEEALGVRLFHRRKRGIDLTAAGEAFRAEAQKLLALHGHAIDAVRRTARGELGTLAIGYVASAMFERSFPVQLRAMRETHPNVELELRDENLRTLFAALEAGELDVALVRAPVAAEAPLRHRVHSSQELMVILPKWHPLAALEKIPLAKLATEPMVGFPDPDDVGTMRVVTDLAAKAGVKLQPKWKVSDVGSIIGLVAAGLGFGIVPLEIARLAGAGIVARPLAARGARAELWLVWHEARETPALSRFLAIAGKSRVAKAAG</sequence>
<keyword evidence="2" id="KW-0805">Transcription regulation</keyword>
<evidence type="ECO:0000256" key="2">
    <source>
        <dbReference type="ARBA" id="ARBA00023015"/>
    </source>
</evidence>
<dbReference type="EMBL" id="FNZM01000014">
    <property type="protein sequence ID" value="SEK05185.1"/>
    <property type="molecule type" value="Genomic_DNA"/>
</dbReference>
<dbReference type="PANTHER" id="PTHR30346:SF28">
    <property type="entry name" value="HTH-TYPE TRANSCRIPTIONAL REGULATOR CYNR"/>
    <property type="match status" value="1"/>
</dbReference>
<keyword evidence="4" id="KW-0804">Transcription</keyword>
<evidence type="ECO:0000256" key="4">
    <source>
        <dbReference type="ARBA" id="ARBA00023163"/>
    </source>
</evidence>
<accession>A0AAQ1JWA8</accession>
<comment type="caution">
    <text evidence="6">The sequence shown here is derived from an EMBL/GenBank/DDBJ whole genome shotgun (WGS) entry which is preliminary data.</text>
</comment>